<dbReference type="RefSeq" id="WP_275421200.1">
    <property type="nucleotide sequence ID" value="NZ_CP106877.1"/>
</dbReference>
<sequence length="97" mass="11510">MVEKKTAGKRNALPEQEDRETRFIRFMFGERAIRTPKDSVHKTVPSNEKFGRKNPPFQMESGGKDQNRNERMEFFQQLNQIIESASKLRAMTKRFFK</sequence>
<dbReference type="AlphaFoldDB" id="A0A9E8M0D0"/>
<reference evidence="2" key="1">
    <citation type="submission" date="2022-09" db="EMBL/GenBank/DDBJ databases">
        <title>Complete Genomes of Fervidibacillus albus and Fervidibacillus halotolerans isolated from tidal flat sediments.</title>
        <authorList>
            <person name="Kwon K.K."/>
            <person name="Yang S.-H."/>
            <person name="Park M.J."/>
            <person name="Oh H.-M."/>
        </authorList>
    </citation>
    <scope>NUCLEOTIDE SEQUENCE</scope>
    <source>
        <strain evidence="2">MEBiC13594</strain>
    </source>
</reference>
<evidence type="ECO:0000313" key="2">
    <source>
        <dbReference type="EMBL" id="WAA13060.1"/>
    </source>
</evidence>
<keyword evidence="3" id="KW-1185">Reference proteome</keyword>
<organism evidence="2 3">
    <name type="scientific">Fervidibacillus halotolerans</name>
    <dbReference type="NCBI Taxonomy" id="2980027"/>
    <lineage>
        <taxon>Bacteria</taxon>
        <taxon>Bacillati</taxon>
        <taxon>Bacillota</taxon>
        <taxon>Bacilli</taxon>
        <taxon>Bacillales</taxon>
        <taxon>Bacillaceae</taxon>
        <taxon>Fervidibacillus</taxon>
    </lineage>
</organism>
<dbReference type="EMBL" id="CP106877">
    <property type="protein sequence ID" value="WAA13060.1"/>
    <property type="molecule type" value="Genomic_DNA"/>
</dbReference>
<name>A0A9E8M0D0_9BACI</name>
<dbReference type="KEGG" id="fhl:OE105_02730"/>
<dbReference type="Proteomes" id="UP001164726">
    <property type="component" value="Chromosome"/>
</dbReference>
<evidence type="ECO:0000313" key="3">
    <source>
        <dbReference type="Proteomes" id="UP001164726"/>
    </source>
</evidence>
<proteinExistence type="predicted"/>
<gene>
    <name evidence="2" type="ORF">OE105_02730</name>
</gene>
<feature type="region of interest" description="Disordered" evidence="1">
    <location>
        <begin position="36"/>
        <end position="66"/>
    </location>
</feature>
<accession>A0A9E8M0D0</accession>
<evidence type="ECO:0000256" key="1">
    <source>
        <dbReference type="SAM" id="MobiDB-lite"/>
    </source>
</evidence>
<protein>
    <submittedName>
        <fullName evidence="2">Uncharacterized protein</fullName>
    </submittedName>
</protein>